<evidence type="ECO:0000313" key="5">
    <source>
        <dbReference type="Proteomes" id="UP000612893"/>
    </source>
</evidence>
<evidence type="ECO:0000256" key="2">
    <source>
        <dbReference type="ARBA" id="ARBA00022723"/>
    </source>
</evidence>
<evidence type="ECO:0000313" key="4">
    <source>
        <dbReference type="EMBL" id="MBJ7599297.1"/>
    </source>
</evidence>
<dbReference type="AlphaFoldDB" id="A0A934K8P8"/>
<name>A0A934K8P8_9BACT</name>
<dbReference type="Gene3D" id="3.90.850.10">
    <property type="entry name" value="Fumarylacetoacetase-like, C-terminal domain"/>
    <property type="match status" value="1"/>
</dbReference>
<gene>
    <name evidence="4" type="ORF">JF922_14630</name>
</gene>
<dbReference type="GO" id="GO:0016787">
    <property type="term" value="F:hydrolase activity"/>
    <property type="evidence" value="ECO:0007669"/>
    <property type="project" value="UniProtKB-KW"/>
</dbReference>
<keyword evidence="5" id="KW-1185">Reference proteome</keyword>
<dbReference type="GO" id="GO:0046872">
    <property type="term" value="F:metal ion binding"/>
    <property type="evidence" value="ECO:0007669"/>
    <property type="project" value="UniProtKB-KW"/>
</dbReference>
<dbReference type="InterPro" id="IPR051121">
    <property type="entry name" value="FAH"/>
</dbReference>
<dbReference type="PANTHER" id="PTHR42796:SF4">
    <property type="entry name" value="FUMARYLACETOACETATE HYDROLASE DOMAIN-CONTAINING PROTEIN 2A"/>
    <property type="match status" value="1"/>
</dbReference>
<dbReference type="InterPro" id="IPR036663">
    <property type="entry name" value="Fumarylacetoacetase_C_sf"/>
</dbReference>
<comment type="caution">
    <text evidence="4">The sequence shown here is derived from an EMBL/GenBank/DDBJ whole genome shotgun (WGS) entry which is preliminary data.</text>
</comment>
<sequence length="292" mass="31323">MKPWSLVSYRTPEGDHGAGALHENRVVELPLPASGVLALIEEWDEVEPALRAFDPATAREIPGAALLLPLRFPRKLICAGANYHSHVREMGINRQEGARPYFFLKPPTTTLIGPGEAISIPSDPAAKVDWEGELAVVMGRGGKHIPESKALSHVAGYSALNDISLRGPHRVPKPIAEPFAWDWLASKGADRSAPLGPGIRPAFSVADPQRLDLRLWVNGHLKQEANTADMIDGVAALVAAASELFTLEPGDVIATGTPDGVGMPRGEFLRPGDLVEMEISDFGRLSNPVVAQ</sequence>
<evidence type="ECO:0000259" key="3">
    <source>
        <dbReference type="Pfam" id="PF01557"/>
    </source>
</evidence>
<dbReference type="PANTHER" id="PTHR42796">
    <property type="entry name" value="FUMARYLACETOACETATE HYDROLASE DOMAIN-CONTAINING PROTEIN 2A-RELATED"/>
    <property type="match status" value="1"/>
</dbReference>
<proteinExistence type="inferred from homology"/>
<dbReference type="EMBL" id="JAEKNR010000146">
    <property type="protein sequence ID" value="MBJ7599297.1"/>
    <property type="molecule type" value="Genomic_DNA"/>
</dbReference>
<reference evidence="4" key="1">
    <citation type="submission" date="2020-10" db="EMBL/GenBank/DDBJ databases">
        <title>Ca. Dormibacterota MAGs.</title>
        <authorList>
            <person name="Montgomery K."/>
        </authorList>
    </citation>
    <scope>NUCLEOTIDE SEQUENCE [LARGE SCALE GENOMIC DNA]</scope>
    <source>
        <strain evidence="4">SC8812_S17_10</strain>
    </source>
</reference>
<keyword evidence="4" id="KW-0378">Hydrolase</keyword>
<dbReference type="SUPFAM" id="SSF56529">
    <property type="entry name" value="FAH"/>
    <property type="match status" value="1"/>
</dbReference>
<dbReference type="GO" id="GO:0044281">
    <property type="term" value="P:small molecule metabolic process"/>
    <property type="evidence" value="ECO:0007669"/>
    <property type="project" value="UniProtKB-ARBA"/>
</dbReference>
<organism evidence="4 5">
    <name type="scientific">Candidatus Nephthysia bennettiae</name>
    <dbReference type="NCBI Taxonomy" id="3127016"/>
    <lineage>
        <taxon>Bacteria</taxon>
        <taxon>Bacillati</taxon>
        <taxon>Candidatus Dormiibacterota</taxon>
        <taxon>Candidatus Dormibacteria</taxon>
        <taxon>Candidatus Dormibacterales</taxon>
        <taxon>Candidatus Dormibacteraceae</taxon>
        <taxon>Candidatus Nephthysia</taxon>
    </lineage>
</organism>
<accession>A0A934K8P8</accession>
<evidence type="ECO:0000256" key="1">
    <source>
        <dbReference type="ARBA" id="ARBA00010211"/>
    </source>
</evidence>
<comment type="similarity">
    <text evidence="1">Belongs to the FAH family.</text>
</comment>
<dbReference type="RefSeq" id="WP_338202792.1">
    <property type="nucleotide sequence ID" value="NZ_JAEKNR010000146.1"/>
</dbReference>
<protein>
    <submittedName>
        <fullName evidence="4">Fumarylacetoacetate hydrolase family protein</fullName>
    </submittedName>
</protein>
<dbReference type="Proteomes" id="UP000612893">
    <property type="component" value="Unassembled WGS sequence"/>
</dbReference>
<dbReference type="Pfam" id="PF01557">
    <property type="entry name" value="FAA_hydrolase"/>
    <property type="match status" value="1"/>
</dbReference>
<keyword evidence="2" id="KW-0479">Metal-binding</keyword>
<dbReference type="InterPro" id="IPR011234">
    <property type="entry name" value="Fumarylacetoacetase-like_C"/>
</dbReference>
<feature type="domain" description="Fumarylacetoacetase-like C-terminal" evidence="3">
    <location>
        <begin position="75"/>
        <end position="290"/>
    </location>
</feature>